<keyword evidence="4" id="KW-1185">Reference proteome</keyword>
<dbReference type="PROSITE" id="PS51257">
    <property type="entry name" value="PROKAR_LIPOPROTEIN"/>
    <property type="match status" value="1"/>
</dbReference>
<reference evidence="3" key="1">
    <citation type="submission" date="2013-05" db="EMBL/GenBank/DDBJ databases">
        <title>Genome assembly of Cystobacter fuscus DSM 2262.</title>
        <authorList>
            <person name="Sharma G."/>
            <person name="Khatri I."/>
            <person name="Kaur C."/>
            <person name="Mayilraj S."/>
            <person name="Subramanian S."/>
        </authorList>
    </citation>
    <scope>NUCLEOTIDE SEQUENCE [LARGE SCALE GENOMIC DNA]</scope>
    <source>
        <strain evidence="3">DSM 2262</strain>
    </source>
</reference>
<keyword evidence="3" id="KW-0449">Lipoprotein</keyword>
<feature type="chain" id="PRO_5004554621" evidence="2">
    <location>
        <begin position="21"/>
        <end position="183"/>
    </location>
</feature>
<dbReference type="EMBL" id="ANAH02000067">
    <property type="protein sequence ID" value="EPX55914.1"/>
    <property type="molecule type" value="Genomic_DNA"/>
</dbReference>
<evidence type="ECO:0000313" key="4">
    <source>
        <dbReference type="Proteomes" id="UP000011682"/>
    </source>
</evidence>
<protein>
    <submittedName>
        <fullName evidence="3">Lipoprotein</fullName>
    </submittedName>
</protein>
<keyword evidence="2" id="KW-0732">Signal</keyword>
<dbReference type="AlphaFoldDB" id="S9Q3M2"/>
<accession>S9Q3M2</accession>
<feature type="signal peptide" evidence="2">
    <location>
        <begin position="1"/>
        <end position="20"/>
    </location>
</feature>
<comment type="caution">
    <text evidence="3">The sequence shown here is derived from an EMBL/GenBank/DDBJ whole genome shotgun (WGS) entry which is preliminary data.</text>
</comment>
<evidence type="ECO:0000256" key="2">
    <source>
        <dbReference type="SAM" id="SignalP"/>
    </source>
</evidence>
<organism evidence="3 4">
    <name type="scientific">Cystobacter fuscus (strain ATCC 25194 / DSM 2262 / NBRC 100088 / M29)</name>
    <dbReference type="NCBI Taxonomy" id="1242864"/>
    <lineage>
        <taxon>Bacteria</taxon>
        <taxon>Pseudomonadati</taxon>
        <taxon>Myxococcota</taxon>
        <taxon>Myxococcia</taxon>
        <taxon>Myxococcales</taxon>
        <taxon>Cystobacterineae</taxon>
        <taxon>Archangiaceae</taxon>
        <taxon>Cystobacter</taxon>
    </lineage>
</organism>
<gene>
    <name evidence="3" type="ORF">D187_008169</name>
</gene>
<evidence type="ECO:0000313" key="3">
    <source>
        <dbReference type="EMBL" id="EPX55914.1"/>
    </source>
</evidence>
<proteinExistence type="predicted"/>
<evidence type="ECO:0000256" key="1">
    <source>
        <dbReference type="SAM" id="MobiDB-lite"/>
    </source>
</evidence>
<feature type="compositionally biased region" description="Low complexity" evidence="1">
    <location>
        <begin position="110"/>
        <end position="121"/>
    </location>
</feature>
<feature type="region of interest" description="Disordered" evidence="1">
    <location>
        <begin position="28"/>
        <end position="155"/>
    </location>
</feature>
<dbReference type="Proteomes" id="UP000011682">
    <property type="component" value="Unassembled WGS sequence"/>
</dbReference>
<name>S9Q3M2_CYSF2</name>
<sequence>MTLKKVSTTASLLVATLWVGLVGGCGGTAEESSSDPRLQGDNLSTGESWRGGSTPPADEGNTPASEDNGWVTLCHVPPGNPSQAHTITVGQPAVKAHLKHGDTLDACESGTEPDGGTTDPDGGTGGSDAGTPDPQPDSGTDGGTGNPDAGPTVCAPRGDACGAGAECCSGLQCSAGVCSIILN</sequence>